<dbReference type="AlphaFoldDB" id="A0A3E2H6S3"/>
<keyword evidence="2" id="KW-1185">Reference proteome</keyword>
<dbReference type="EMBL" id="NCSJ02000140">
    <property type="protein sequence ID" value="RFU29084.1"/>
    <property type="molecule type" value="Genomic_DNA"/>
</dbReference>
<feature type="non-terminal residue" evidence="1">
    <location>
        <position position="1"/>
    </location>
</feature>
<proteinExistence type="predicted"/>
<dbReference type="Proteomes" id="UP000258309">
    <property type="component" value="Unassembled WGS sequence"/>
</dbReference>
<sequence length="185" mass="21118">MMLFELDSNIFYEPISNPVSGTVFNVEECVEEPVSRVQRRHGPLREMQALLKRLSGPPQLGKHNYQGLDINVTQVVLDDTGALTDAFPFFEPYHDQLPPFDERAMAKFSQYGEFPYIANRASMIIIALNGKSNVFLILVILILDVTSCMIMTEMTSSFVGNYFLWSELLWANWNQKNSRITSSLQ</sequence>
<feature type="non-terminal residue" evidence="1">
    <location>
        <position position="185"/>
    </location>
</feature>
<name>A0A3E2H6S3_SCYLI</name>
<accession>A0A3E2H6S3</accession>
<evidence type="ECO:0000313" key="1">
    <source>
        <dbReference type="EMBL" id="RFU29084.1"/>
    </source>
</evidence>
<gene>
    <name evidence="1" type="ORF">B7463_g7273</name>
</gene>
<reference evidence="1 2" key="1">
    <citation type="submission" date="2018-05" db="EMBL/GenBank/DDBJ databases">
        <title>Draft genome sequence of Scytalidium lignicola DSM 105466, a ubiquitous saprotrophic fungus.</title>
        <authorList>
            <person name="Buettner E."/>
            <person name="Gebauer A.M."/>
            <person name="Hofrichter M."/>
            <person name="Liers C."/>
            <person name="Kellner H."/>
        </authorList>
    </citation>
    <scope>NUCLEOTIDE SEQUENCE [LARGE SCALE GENOMIC DNA]</scope>
    <source>
        <strain evidence="1 2">DSM 105466</strain>
    </source>
</reference>
<protein>
    <submittedName>
        <fullName evidence="1">Uncharacterized protein</fullName>
    </submittedName>
</protein>
<organism evidence="1 2">
    <name type="scientific">Scytalidium lignicola</name>
    <name type="common">Hyphomycete</name>
    <dbReference type="NCBI Taxonomy" id="5539"/>
    <lineage>
        <taxon>Eukaryota</taxon>
        <taxon>Fungi</taxon>
        <taxon>Dikarya</taxon>
        <taxon>Ascomycota</taxon>
        <taxon>Pezizomycotina</taxon>
        <taxon>Leotiomycetes</taxon>
        <taxon>Leotiomycetes incertae sedis</taxon>
        <taxon>Scytalidium</taxon>
    </lineage>
</organism>
<comment type="caution">
    <text evidence="1">The sequence shown here is derived from an EMBL/GenBank/DDBJ whole genome shotgun (WGS) entry which is preliminary data.</text>
</comment>
<evidence type="ECO:0000313" key="2">
    <source>
        <dbReference type="Proteomes" id="UP000258309"/>
    </source>
</evidence>